<feature type="domain" description="SCP2" evidence="1">
    <location>
        <begin position="17"/>
        <end position="104"/>
    </location>
</feature>
<reference evidence="2 3" key="1">
    <citation type="submission" date="2014-02" db="EMBL/GenBank/DDBJ databases">
        <title>Kosmotoga genome sequencing.</title>
        <authorList>
            <person name="Pollo S.M."/>
            <person name="Charchuk R."/>
            <person name="Nesbo C.L."/>
        </authorList>
    </citation>
    <scope>NUCLEOTIDE SEQUENCE [LARGE SCALE GENOMIC DNA]</scope>
    <source>
        <strain evidence="2 3">S304</strain>
    </source>
</reference>
<dbReference type="AlphaFoldDB" id="A0A176K1X3"/>
<evidence type="ECO:0000313" key="3">
    <source>
        <dbReference type="Proteomes" id="UP000077339"/>
    </source>
</evidence>
<keyword evidence="3" id="KW-1185">Reference proteome</keyword>
<comment type="caution">
    <text evidence="2">The sequence shown here is derived from an EMBL/GenBank/DDBJ whole genome shotgun (WGS) entry which is preliminary data.</text>
</comment>
<organism evidence="2 3">
    <name type="scientific">Kosmotoga arenicorallina S304</name>
    <dbReference type="NCBI Taxonomy" id="1453497"/>
    <lineage>
        <taxon>Bacteria</taxon>
        <taxon>Thermotogati</taxon>
        <taxon>Thermotogota</taxon>
        <taxon>Thermotogae</taxon>
        <taxon>Kosmotogales</taxon>
        <taxon>Kosmotogaceae</taxon>
        <taxon>Kosmotoga</taxon>
    </lineage>
</organism>
<dbReference type="InterPro" id="IPR003033">
    <property type="entry name" value="SCP2_sterol-bd_dom"/>
</dbReference>
<evidence type="ECO:0000313" key="2">
    <source>
        <dbReference type="EMBL" id="OAA30999.1"/>
    </source>
</evidence>
<dbReference type="PATRIC" id="fig|1453497.3.peg.1677"/>
<evidence type="ECO:0000259" key="1">
    <source>
        <dbReference type="Pfam" id="PF02036"/>
    </source>
</evidence>
<accession>A0A176K1X3</accession>
<dbReference type="Pfam" id="PF02036">
    <property type="entry name" value="SCP2"/>
    <property type="match status" value="1"/>
</dbReference>
<proteinExistence type="predicted"/>
<dbReference type="Proteomes" id="UP000077339">
    <property type="component" value="Unassembled WGS sequence"/>
</dbReference>
<name>A0A176K1X3_9BACT</name>
<gene>
    <name evidence="2" type="ORF">AT15_08465</name>
</gene>
<dbReference type="Gene3D" id="3.30.1050.10">
    <property type="entry name" value="SCP2 sterol-binding domain"/>
    <property type="match status" value="1"/>
</dbReference>
<dbReference type="STRING" id="1453497.AT15_08465"/>
<dbReference type="OrthoDB" id="9804656at2"/>
<sequence length="107" mass="11776">MALEEIIRSMEERLEGNSFGDFNGKFLIAVNTADSPVYLSVEVSNGKLKLSREKLRDADCKIETDESTLTALLEGTRSPITAFMTGKLKVSGNLDLALKFSKMLESV</sequence>
<protein>
    <recommendedName>
        <fullName evidence="1">SCP2 domain-containing protein</fullName>
    </recommendedName>
</protein>
<dbReference type="SUPFAM" id="SSF55718">
    <property type="entry name" value="SCP-like"/>
    <property type="match status" value="1"/>
</dbReference>
<dbReference type="RefSeq" id="WP_068346748.1">
    <property type="nucleotide sequence ID" value="NZ_JFHK01000005.1"/>
</dbReference>
<dbReference type="InterPro" id="IPR036527">
    <property type="entry name" value="SCP2_sterol-bd_dom_sf"/>
</dbReference>
<dbReference type="EMBL" id="JFHK01000005">
    <property type="protein sequence ID" value="OAA30999.1"/>
    <property type="molecule type" value="Genomic_DNA"/>
</dbReference>